<reference evidence="2 3" key="1">
    <citation type="journal article" date="2020" name="Int. J. Syst. Evol. Microbiol.">
        <title>Reclassification of Streptomyces castelarensis and Streptomyces sporoclivatus as later heterotypic synonyms of Streptomyces antimycoticus.</title>
        <authorList>
            <person name="Komaki H."/>
            <person name="Tamura T."/>
        </authorList>
    </citation>
    <scope>NUCLEOTIDE SEQUENCE [LARGE SCALE GENOMIC DNA]</scope>
    <source>
        <strain evidence="2 3">NBRC 13459</strain>
    </source>
</reference>
<keyword evidence="3" id="KW-1185">Reference proteome</keyword>
<organism evidence="2 3">
    <name type="scientific">Streptomyces violaceusniger</name>
    <dbReference type="NCBI Taxonomy" id="68280"/>
    <lineage>
        <taxon>Bacteria</taxon>
        <taxon>Bacillati</taxon>
        <taxon>Actinomycetota</taxon>
        <taxon>Actinomycetes</taxon>
        <taxon>Kitasatosporales</taxon>
        <taxon>Streptomycetaceae</taxon>
        <taxon>Streptomyces</taxon>
        <taxon>Streptomyces violaceusniger group</taxon>
    </lineage>
</organism>
<feature type="compositionally biased region" description="Basic residues" evidence="1">
    <location>
        <begin position="144"/>
        <end position="153"/>
    </location>
</feature>
<feature type="compositionally biased region" description="Basic and acidic residues" evidence="1">
    <location>
        <begin position="129"/>
        <end position="143"/>
    </location>
</feature>
<proteinExistence type="predicted"/>
<gene>
    <name evidence="2" type="ORF">SVIO_105080</name>
</gene>
<dbReference type="AlphaFoldDB" id="A0A4D4LFX3"/>
<evidence type="ECO:0000256" key="1">
    <source>
        <dbReference type="SAM" id="MobiDB-lite"/>
    </source>
</evidence>
<evidence type="ECO:0000313" key="3">
    <source>
        <dbReference type="Proteomes" id="UP000301309"/>
    </source>
</evidence>
<feature type="region of interest" description="Disordered" evidence="1">
    <location>
        <begin position="106"/>
        <end position="153"/>
    </location>
</feature>
<sequence>MPSTARGTVLEQLQIDASQPYHREGARGFWVHIEPTGHAVTFVVREGAVEEDEFTTYVFDEEGDRLVEVGHREGDMVEGPQGGNTAVRGGGGDGVLLWFVPAGCGGAESGQGMSRGDEPGGGRSGGELSRLRDPEGEGRDGERRVHRRRGREE</sequence>
<evidence type="ECO:0000313" key="2">
    <source>
        <dbReference type="EMBL" id="GDY59885.1"/>
    </source>
</evidence>
<accession>A0A4D4LFX3</accession>
<name>A0A4D4LFX3_STRVO</name>
<dbReference type="Proteomes" id="UP000301309">
    <property type="component" value="Unassembled WGS sequence"/>
</dbReference>
<comment type="caution">
    <text evidence="2">The sequence shown here is derived from an EMBL/GenBank/DDBJ whole genome shotgun (WGS) entry which is preliminary data.</text>
</comment>
<dbReference type="EMBL" id="BJHW01000002">
    <property type="protein sequence ID" value="GDY59885.1"/>
    <property type="molecule type" value="Genomic_DNA"/>
</dbReference>
<protein>
    <submittedName>
        <fullName evidence="2">Uncharacterized protein</fullName>
    </submittedName>
</protein>